<evidence type="ECO:0000313" key="2">
    <source>
        <dbReference type="EMBL" id="ETW97450.1"/>
    </source>
</evidence>
<organism evidence="2 3">
    <name type="scientific">Entotheonella factor</name>
    <dbReference type="NCBI Taxonomy" id="1429438"/>
    <lineage>
        <taxon>Bacteria</taxon>
        <taxon>Pseudomonadati</taxon>
        <taxon>Nitrospinota/Tectimicrobiota group</taxon>
        <taxon>Candidatus Tectimicrobiota</taxon>
        <taxon>Candidatus Entotheonellia</taxon>
        <taxon>Candidatus Entotheonellales</taxon>
        <taxon>Candidatus Entotheonellaceae</taxon>
        <taxon>Candidatus Entotheonella</taxon>
    </lineage>
</organism>
<sequence length="157" mass="17394">MAPPTRFRVTSATVTAVRPERADRRRLDHLRSTSNTTVEDHYFIVKLYLESQLPAIADAIRLYVGQEEIPKYNGFIGGLYFRVYDPGFFEQHSGEAIYVSFDGSTRIDTGVVLPRRPAGQARRTAATLPGPRIAALENPLDDSAESGLPTKSEVLGQ</sequence>
<dbReference type="Proteomes" id="UP000019141">
    <property type="component" value="Unassembled WGS sequence"/>
</dbReference>
<proteinExistence type="predicted"/>
<comment type="caution">
    <text evidence="2">The sequence shown here is derived from an EMBL/GenBank/DDBJ whole genome shotgun (WGS) entry which is preliminary data.</text>
</comment>
<keyword evidence="3" id="KW-1185">Reference proteome</keyword>
<gene>
    <name evidence="2" type="ORF">ETSY1_22600</name>
</gene>
<protein>
    <submittedName>
        <fullName evidence="2">Uncharacterized protein</fullName>
    </submittedName>
</protein>
<dbReference type="HOGENOM" id="CLU_1674693_0_0_7"/>
<feature type="region of interest" description="Disordered" evidence="1">
    <location>
        <begin position="118"/>
        <end position="157"/>
    </location>
</feature>
<accession>W4LIB6</accession>
<dbReference type="AlphaFoldDB" id="W4LIB6"/>
<name>W4LIB6_ENTF1</name>
<reference evidence="2 3" key="1">
    <citation type="journal article" date="2014" name="Nature">
        <title>An environmental bacterial taxon with a large and distinct metabolic repertoire.</title>
        <authorList>
            <person name="Wilson M.C."/>
            <person name="Mori T."/>
            <person name="Ruckert C."/>
            <person name="Uria A.R."/>
            <person name="Helf M.J."/>
            <person name="Takada K."/>
            <person name="Gernert C."/>
            <person name="Steffens U.A."/>
            <person name="Heycke N."/>
            <person name="Schmitt S."/>
            <person name="Rinke C."/>
            <person name="Helfrich E.J."/>
            <person name="Brachmann A.O."/>
            <person name="Gurgui C."/>
            <person name="Wakimoto T."/>
            <person name="Kracht M."/>
            <person name="Crusemann M."/>
            <person name="Hentschel U."/>
            <person name="Abe I."/>
            <person name="Matsunaga S."/>
            <person name="Kalinowski J."/>
            <person name="Takeyama H."/>
            <person name="Piel J."/>
        </authorList>
    </citation>
    <scope>NUCLEOTIDE SEQUENCE [LARGE SCALE GENOMIC DNA]</scope>
    <source>
        <strain evidence="3">TSY1</strain>
    </source>
</reference>
<dbReference type="EMBL" id="AZHW01000664">
    <property type="protein sequence ID" value="ETW97450.1"/>
    <property type="molecule type" value="Genomic_DNA"/>
</dbReference>
<evidence type="ECO:0000256" key="1">
    <source>
        <dbReference type="SAM" id="MobiDB-lite"/>
    </source>
</evidence>
<evidence type="ECO:0000313" key="3">
    <source>
        <dbReference type="Proteomes" id="UP000019141"/>
    </source>
</evidence>